<feature type="transmembrane region" description="Helical" evidence="7">
    <location>
        <begin position="331"/>
        <end position="351"/>
    </location>
</feature>
<feature type="transmembrane region" description="Helical" evidence="7">
    <location>
        <begin position="171"/>
        <end position="190"/>
    </location>
</feature>
<keyword evidence="9" id="KW-1185">Reference proteome</keyword>
<evidence type="ECO:0000256" key="1">
    <source>
        <dbReference type="ARBA" id="ARBA00004651"/>
    </source>
</evidence>
<dbReference type="PANTHER" id="PTHR30250:SF10">
    <property type="entry name" value="LIPOPOLYSACCHARIDE BIOSYNTHESIS PROTEIN WZXC"/>
    <property type="match status" value="1"/>
</dbReference>
<dbReference type="PATRIC" id="fig|1300345.3.peg.2058"/>
<dbReference type="NCBIfam" id="NF007773">
    <property type="entry name" value="PRK10459.1"/>
    <property type="match status" value="1"/>
</dbReference>
<name>A0A0A2WKP7_9GAMM</name>
<comment type="similarity">
    <text evidence="2">Belongs to the polysaccharide synthase family.</text>
</comment>
<feature type="transmembrane region" description="Helical" evidence="7">
    <location>
        <begin position="43"/>
        <end position="67"/>
    </location>
</feature>
<keyword evidence="6 7" id="KW-0472">Membrane</keyword>
<feature type="transmembrane region" description="Helical" evidence="7">
    <location>
        <begin position="419"/>
        <end position="438"/>
    </location>
</feature>
<evidence type="ECO:0000256" key="7">
    <source>
        <dbReference type="SAM" id="Phobius"/>
    </source>
</evidence>
<organism evidence="8 9">
    <name type="scientific">Lysobacter dokdonensis DS-58</name>
    <dbReference type="NCBI Taxonomy" id="1300345"/>
    <lineage>
        <taxon>Bacteria</taxon>
        <taxon>Pseudomonadati</taxon>
        <taxon>Pseudomonadota</taxon>
        <taxon>Gammaproteobacteria</taxon>
        <taxon>Lysobacterales</taxon>
        <taxon>Lysobacteraceae</taxon>
        <taxon>Noviluteimonas</taxon>
    </lineage>
</organism>
<feature type="transmembrane region" description="Helical" evidence="7">
    <location>
        <begin position="381"/>
        <end position="398"/>
    </location>
</feature>
<proteinExistence type="inferred from homology"/>
<dbReference type="AlphaFoldDB" id="A0A0A2WKP7"/>
<dbReference type="CDD" id="cd13127">
    <property type="entry name" value="MATE_tuaB_like"/>
    <property type="match status" value="1"/>
</dbReference>
<dbReference type="GO" id="GO:0005886">
    <property type="term" value="C:plasma membrane"/>
    <property type="evidence" value="ECO:0007669"/>
    <property type="project" value="UniProtKB-SubCell"/>
</dbReference>
<feature type="transmembrane region" description="Helical" evidence="7">
    <location>
        <begin position="79"/>
        <end position="102"/>
    </location>
</feature>
<protein>
    <submittedName>
        <fullName evidence="8">Lipopolysaccharide biosynthesis protein WzxC</fullName>
    </submittedName>
</protein>
<comment type="caution">
    <text evidence="8">The sequence shown here is derived from an EMBL/GenBank/DDBJ whole genome shotgun (WGS) entry which is preliminary data.</text>
</comment>
<evidence type="ECO:0000256" key="3">
    <source>
        <dbReference type="ARBA" id="ARBA00022475"/>
    </source>
</evidence>
<evidence type="ECO:0000256" key="5">
    <source>
        <dbReference type="ARBA" id="ARBA00022989"/>
    </source>
</evidence>
<feature type="transmembrane region" description="Helical" evidence="7">
    <location>
        <begin position="233"/>
        <end position="249"/>
    </location>
</feature>
<dbReference type="RefSeq" id="WP_036169377.1">
    <property type="nucleotide sequence ID" value="NZ_JRKJ01000016.1"/>
</dbReference>
<dbReference type="InterPro" id="IPR050833">
    <property type="entry name" value="Poly_Biosynth_Transport"/>
</dbReference>
<evidence type="ECO:0000313" key="8">
    <source>
        <dbReference type="EMBL" id="KGQ18850.1"/>
    </source>
</evidence>
<accession>A0A0A2WKP7</accession>
<dbReference type="STRING" id="1300345.LF41_384"/>
<feature type="transmembrane region" description="Helical" evidence="7">
    <location>
        <begin position="114"/>
        <end position="135"/>
    </location>
</feature>
<keyword evidence="3" id="KW-1003">Cell membrane</keyword>
<feature type="transmembrane region" description="Helical" evidence="7">
    <location>
        <begin position="147"/>
        <end position="165"/>
    </location>
</feature>
<evidence type="ECO:0000256" key="4">
    <source>
        <dbReference type="ARBA" id="ARBA00022692"/>
    </source>
</evidence>
<dbReference type="OrthoDB" id="8538786at2"/>
<feature type="transmembrane region" description="Helical" evidence="7">
    <location>
        <begin position="444"/>
        <end position="465"/>
    </location>
</feature>
<dbReference type="Proteomes" id="UP000030518">
    <property type="component" value="Unassembled WGS sequence"/>
</dbReference>
<feature type="transmembrane region" description="Helical" evidence="7">
    <location>
        <begin position="299"/>
        <end position="319"/>
    </location>
</feature>
<evidence type="ECO:0000256" key="2">
    <source>
        <dbReference type="ARBA" id="ARBA00007430"/>
    </source>
</evidence>
<dbReference type="Pfam" id="PF13440">
    <property type="entry name" value="Polysacc_synt_3"/>
    <property type="match status" value="1"/>
</dbReference>
<gene>
    <name evidence="8" type="ORF">LF41_384</name>
</gene>
<evidence type="ECO:0000313" key="9">
    <source>
        <dbReference type="Proteomes" id="UP000030518"/>
    </source>
</evidence>
<comment type="subcellular location">
    <subcellularLocation>
        <location evidence="1">Cell membrane</location>
        <topology evidence="1">Multi-pass membrane protein</topology>
    </subcellularLocation>
</comment>
<evidence type="ECO:0000256" key="6">
    <source>
        <dbReference type="ARBA" id="ARBA00023136"/>
    </source>
</evidence>
<feature type="transmembrane region" description="Helical" evidence="7">
    <location>
        <begin position="358"/>
        <end position="375"/>
    </location>
</feature>
<reference evidence="8 9" key="1">
    <citation type="submission" date="2014-09" db="EMBL/GenBank/DDBJ databases">
        <title>Genome sequences of Lysobacter dokdonensis DS-58.</title>
        <authorList>
            <person name="Kim J.F."/>
            <person name="Kwak M.-J."/>
        </authorList>
    </citation>
    <scope>NUCLEOTIDE SEQUENCE [LARGE SCALE GENOMIC DNA]</scope>
    <source>
        <strain evidence="8 9">DS-58</strain>
    </source>
</reference>
<dbReference type="EMBL" id="JRKJ01000016">
    <property type="protein sequence ID" value="KGQ18850.1"/>
    <property type="molecule type" value="Genomic_DNA"/>
</dbReference>
<sequence>MTLRARAISAGRWTSFSAVARSGLQVLQVAVVARFIAPADFGLMALTMAVVTVASLVAEFGIGRAIIHYDDADIRTRSTLYWITLALSAVLSLAIVLAAPLIASLYGKPELGALLAWTAPVLLLTSLGQQFVVVAEKELRFAIPAQNEVVAGIVGFIVCVVGAVAYRAGAFALVAAALASAATSSALAWLRLSHGHRPHFHFDLGPARPFLRMGRFLVGENLVSALVRQADVFVGGFVLSTAALGLFSLPRDLSLRMAMVINQVAMRVGFPVMSRVRHDVAVLRDVYLQMLRMTASVNFPVYVMVGVFADEIVMLLYGAQFRGASDLLRGLSAWGLVRSIANPTGSLLYAVGRVRLAFWWNVAQLVLLPAAYWFGGRLYGADGLVAALIVTQLLLMLPSWRYLVWPCCGATLPEFMRQLAAPFVAAVVCGAAAHLATFALPHGLLRLAVGGVMGGTVYLALSALLNRRWMSVMRDLALQWRTPH</sequence>
<keyword evidence="4 7" id="KW-0812">Transmembrane</keyword>
<dbReference type="eggNOG" id="COG2244">
    <property type="taxonomic scope" value="Bacteria"/>
</dbReference>
<keyword evidence="5 7" id="KW-1133">Transmembrane helix</keyword>
<dbReference type="PANTHER" id="PTHR30250">
    <property type="entry name" value="PST FAMILY PREDICTED COLANIC ACID TRANSPORTER"/>
    <property type="match status" value="1"/>
</dbReference>